<dbReference type="InterPro" id="IPR050772">
    <property type="entry name" value="Hydratase-Decarb/MhpD_sf"/>
</dbReference>
<organism evidence="3">
    <name type="scientific">Streptomyces sp. R17</name>
    <dbReference type="NCBI Taxonomy" id="3238626"/>
    <lineage>
        <taxon>Bacteria</taxon>
        <taxon>Bacillati</taxon>
        <taxon>Actinomycetota</taxon>
        <taxon>Actinomycetes</taxon>
        <taxon>Kitasatosporales</taxon>
        <taxon>Streptomycetaceae</taxon>
        <taxon>Streptomyces</taxon>
    </lineage>
</organism>
<protein>
    <submittedName>
        <fullName evidence="3">2-keto-4-pentenoate hydratase</fullName>
        <ecNumber evidence="3">4.2.1.80</ecNumber>
    </submittedName>
</protein>
<dbReference type="NCBIfam" id="NF008461">
    <property type="entry name" value="PRK11342.1"/>
    <property type="match status" value="1"/>
</dbReference>
<keyword evidence="3" id="KW-0614">Plasmid</keyword>
<reference evidence="3" key="1">
    <citation type="submission" date="2024-07" db="EMBL/GenBank/DDBJ databases">
        <authorList>
            <person name="Yu S.T."/>
        </authorList>
    </citation>
    <scope>NUCLEOTIDE SEQUENCE</scope>
    <source>
        <strain evidence="3">R17</strain>
        <plasmid evidence="3">unnamed1</plasmid>
    </source>
</reference>
<feature type="domain" description="Fumarylacetoacetase-like C-terminal" evidence="2">
    <location>
        <begin position="92"/>
        <end position="266"/>
    </location>
</feature>
<dbReference type="RefSeq" id="WP_369153590.1">
    <property type="nucleotide sequence ID" value="NZ_CP163434.1"/>
</dbReference>
<dbReference type="PANTHER" id="PTHR30143:SF0">
    <property type="entry name" value="2-KETO-4-PENTENOATE HYDRATASE"/>
    <property type="match status" value="1"/>
</dbReference>
<evidence type="ECO:0000256" key="1">
    <source>
        <dbReference type="ARBA" id="ARBA00023239"/>
    </source>
</evidence>
<dbReference type="InterPro" id="IPR011234">
    <property type="entry name" value="Fumarylacetoacetase-like_C"/>
</dbReference>
<gene>
    <name evidence="3" type="primary">mhpD</name>
    <name evidence="3" type="ORF">AB5J48_33390</name>
</gene>
<name>A0AB39NWR9_9ACTN</name>
<dbReference type="Pfam" id="PF01557">
    <property type="entry name" value="FAA_hydrolase"/>
    <property type="match status" value="1"/>
</dbReference>
<evidence type="ECO:0000259" key="2">
    <source>
        <dbReference type="Pfam" id="PF01557"/>
    </source>
</evidence>
<dbReference type="PANTHER" id="PTHR30143">
    <property type="entry name" value="ACID HYDRATASE"/>
    <property type="match status" value="1"/>
</dbReference>
<dbReference type="GO" id="GO:0008684">
    <property type="term" value="F:2-oxopent-4-enoate hydratase activity"/>
    <property type="evidence" value="ECO:0007669"/>
    <property type="project" value="UniProtKB-EC"/>
</dbReference>
<dbReference type="EMBL" id="CP163434">
    <property type="protein sequence ID" value="XDQ23053.1"/>
    <property type="molecule type" value="Genomic_DNA"/>
</dbReference>
<dbReference type="AlphaFoldDB" id="A0AB39NWR9"/>
<sequence>MPGATSPVPLSSTTVQEVADLLADAAASGKPCPPVRSLISAGDVSTAYAVQRLNNERRLAEGHRLVGRKIGLTSEAVQRQLGVDRPDFGALLSDMVVAQDGQVPFGRLLQPKVEAEVALVLHADLPDADCTIDDVIAATEYAVPALEIVDSRIADWDITFVDTVADNASSGLYVLGEQRVRLGEVDLATVSMSMSKNGEAASEGTGAACLGSPLNAAFWLARTLAGLGDPLKAGDVVLTGALGPMVVAAPGDVFAASISQLGGVSVRFAPEPASEGGSSE</sequence>
<evidence type="ECO:0000313" key="3">
    <source>
        <dbReference type="EMBL" id="XDQ23053.1"/>
    </source>
</evidence>
<dbReference type="InterPro" id="IPR036663">
    <property type="entry name" value="Fumarylacetoacetase_C_sf"/>
</dbReference>
<dbReference type="Gene3D" id="3.90.850.10">
    <property type="entry name" value="Fumarylacetoacetase-like, C-terminal domain"/>
    <property type="match status" value="1"/>
</dbReference>
<keyword evidence="1 3" id="KW-0456">Lyase</keyword>
<dbReference type="GO" id="GO:0005737">
    <property type="term" value="C:cytoplasm"/>
    <property type="evidence" value="ECO:0007669"/>
    <property type="project" value="TreeGrafter"/>
</dbReference>
<dbReference type="SUPFAM" id="SSF56529">
    <property type="entry name" value="FAH"/>
    <property type="match status" value="1"/>
</dbReference>
<geneLocation type="plasmid" evidence="3">
    <name>unnamed1</name>
</geneLocation>
<dbReference type="EC" id="4.2.1.80" evidence="3"/>
<proteinExistence type="predicted"/>
<accession>A0AB39NWR9</accession>